<evidence type="ECO:0000313" key="5">
    <source>
        <dbReference type="Proteomes" id="UP000095552"/>
    </source>
</evidence>
<evidence type="ECO:0000259" key="2">
    <source>
        <dbReference type="Pfam" id="PF04773"/>
    </source>
</evidence>
<organism evidence="4 5">
    <name type="scientific">Roseivirga misakiensis</name>
    <dbReference type="NCBI Taxonomy" id="1563681"/>
    <lineage>
        <taxon>Bacteria</taxon>
        <taxon>Pseudomonadati</taxon>
        <taxon>Bacteroidota</taxon>
        <taxon>Cytophagia</taxon>
        <taxon>Cytophagales</taxon>
        <taxon>Roseivirgaceae</taxon>
        <taxon>Roseivirga</taxon>
    </lineage>
</organism>
<dbReference type="Proteomes" id="UP000095552">
    <property type="component" value="Unassembled WGS sequence"/>
</dbReference>
<dbReference type="Gene3D" id="2.60.120.1440">
    <property type="match status" value="1"/>
</dbReference>
<accession>A0A1E5T1X8</accession>
<dbReference type="RefSeq" id="WP_069836887.1">
    <property type="nucleotide sequence ID" value="NZ_MDGQ01000005.1"/>
</dbReference>
<dbReference type="STRING" id="1563681.BFP71_18505"/>
<dbReference type="Pfam" id="PF16344">
    <property type="entry name" value="FecR_C"/>
    <property type="match status" value="1"/>
</dbReference>
<dbReference type="PANTHER" id="PTHR30273">
    <property type="entry name" value="PERIPLASMIC SIGNAL SENSOR AND SIGMA FACTOR ACTIVATOR FECR-RELATED"/>
    <property type="match status" value="1"/>
</dbReference>
<gene>
    <name evidence="4" type="ORF">BFP71_18505</name>
</gene>
<dbReference type="InterPro" id="IPR006860">
    <property type="entry name" value="FecR"/>
</dbReference>
<keyword evidence="1" id="KW-0812">Transmembrane</keyword>
<dbReference type="AlphaFoldDB" id="A0A1E5T1X8"/>
<reference evidence="4 5" key="1">
    <citation type="submission" date="2016-08" db="EMBL/GenBank/DDBJ databases">
        <title>Draft genome of Fabibacter sp. strain SK-8.</title>
        <authorList>
            <person name="Wong S.-K."/>
            <person name="Hamasaki K."/>
            <person name="Yoshizawa S."/>
        </authorList>
    </citation>
    <scope>NUCLEOTIDE SEQUENCE [LARGE SCALE GENOMIC DNA]</scope>
    <source>
        <strain evidence="4 5">SK-8</strain>
    </source>
</reference>
<evidence type="ECO:0000259" key="3">
    <source>
        <dbReference type="Pfam" id="PF16344"/>
    </source>
</evidence>
<dbReference type="GO" id="GO:0016989">
    <property type="term" value="F:sigma factor antagonist activity"/>
    <property type="evidence" value="ECO:0007669"/>
    <property type="project" value="TreeGrafter"/>
</dbReference>
<protein>
    <submittedName>
        <fullName evidence="4">Uncharacterized protein</fullName>
    </submittedName>
</protein>
<dbReference type="Pfam" id="PF04773">
    <property type="entry name" value="FecR"/>
    <property type="match status" value="1"/>
</dbReference>
<dbReference type="PIRSF" id="PIRSF018266">
    <property type="entry name" value="FecR"/>
    <property type="match status" value="1"/>
</dbReference>
<comment type="caution">
    <text evidence="4">The sequence shown here is derived from an EMBL/GenBank/DDBJ whole genome shotgun (WGS) entry which is preliminary data.</text>
</comment>
<dbReference type="PANTHER" id="PTHR30273:SF2">
    <property type="entry name" value="PROTEIN FECR"/>
    <property type="match status" value="1"/>
</dbReference>
<feature type="transmembrane region" description="Helical" evidence="1">
    <location>
        <begin position="64"/>
        <end position="82"/>
    </location>
</feature>
<evidence type="ECO:0000313" key="4">
    <source>
        <dbReference type="EMBL" id="OEK05383.1"/>
    </source>
</evidence>
<dbReference type="OrthoDB" id="1523489at2"/>
<keyword evidence="5" id="KW-1185">Reference proteome</keyword>
<dbReference type="InterPro" id="IPR012373">
    <property type="entry name" value="Ferrdict_sens_TM"/>
</dbReference>
<dbReference type="InterPro" id="IPR032508">
    <property type="entry name" value="FecR_C"/>
</dbReference>
<evidence type="ECO:0000256" key="1">
    <source>
        <dbReference type="SAM" id="Phobius"/>
    </source>
</evidence>
<keyword evidence="1" id="KW-0472">Membrane</keyword>
<dbReference type="Gene3D" id="3.55.50.30">
    <property type="match status" value="1"/>
</dbReference>
<dbReference type="EMBL" id="MDGQ01000005">
    <property type="protein sequence ID" value="OEK05383.1"/>
    <property type="molecule type" value="Genomic_DNA"/>
</dbReference>
<sequence length="295" mass="33561">MEKDKYDKDLTSGEEQKLFSKLEFTYSRSKEDVWKVLDGLTEEESEAATNTAQEEPTKTVKMSWWSMGIAASMTILLCYGLFARFYTTTISAAPGEMASHTLPDNSVVTLNAASSITYSPYWWKFERALELKGEGFFEVEKGESFKVHSAYATTEVLGTSFNIYARDESYEVFCATGKVSVKSIDAKEVLLKPGDFVRLNRSTFEKSSSKDLSKSVLSWKNNKFNYNTTPLWKVFSDLERHYGVTIQFDAQEIDDNATVVTDRPETVTEALNLILNTDIYDIEETSEKTYVIKKR</sequence>
<name>A0A1E5T1X8_9BACT</name>
<keyword evidence="1" id="KW-1133">Transmembrane helix</keyword>
<proteinExistence type="predicted"/>
<feature type="domain" description="FecR protein" evidence="2">
    <location>
        <begin position="89"/>
        <end position="179"/>
    </location>
</feature>
<feature type="domain" description="Protein FecR C-terminal" evidence="3">
    <location>
        <begin position="223"/>
        <end position="290"/>
    </location>
</feature>